<dbReference type="EMBL" id="JBCITK010000001">
    <property type="protein sequence ID" value="MEN0641801.1"/>
    <property type="molecule type" value="Genomic_DNA"/>
</dbReference>
<evidence type="ECO:0000313" key="2">
    <source>
        <dbReference type="EMBL" id="MEN0641801.1"/>
    </source>
</evidence>
<gene>
    <name evidence="2" type="ORF">MKY91_01310</name>
</gene>
<feature type="region of interest" description="Disordered" evidence="1">
    <location>
        <begin position="1"/>
        <end position="44"/>
    </location>
</feature>
<dbReference type="RefSeq" id="WP_273753382.1">
    <property type="nucleotide sequence ID" value="NZ_JAEUZA010000003.1"/>
</dbReference>
<evidence type="ECO:0000313" key="3">
    <source>
        <dbReference type="Proteomes" id="UP001418796"/>
    </source>
</evidence>
<evidence type="ECO:0008006" key="4">
    <source>
        <dbReference type="Google" id="ProtNLM"/>
    </source>
</evidence>
<feature type="compositionally biased region" description="Basic and acidic residues" evidence="1">
    <location>
        <begin position="10"/>
        <end position="23"/>
    </location>
</feature>
<comment type="caution">
    <text evidence="2">The sequence shown here is derived from an EMBL/GenBank/DDBJ whole genome shotgun (WGS) entry which is preliminary data.</text>
</comment>
<name>A0ABU9VFT3_9BACI</name>
<feature type="compositionally biased region" description="Basic and acidic residues" evidence="1">
    <location>
        <begin position="31"/>
        <end position="44"/>
    </location>
</feature>
<protein>
    <recommendedName>
        <fullName evidence="4">General stress protein B</fullName>
    </recommendedName>
</protein>
<accession>A0ABU9VFT3</accession>
<evidence type="ECO:0000256" key="1">
    <source>
        <dbReference type="SAM" id="MobiDB-lite"/>
    </source>
</evidence>
<reference evidence="2 3" key="1">
    <citation type="submission" date="2024-03" db="EMBL/GenBank/DDBJ databases">
        <title>Bacilli Hybrid Assemblies.</title>
        <authorList>
            <person name="Kovac J."/>
        </authorList>
    </citation>
    <scope>NUCLEOTIDE SEQUENCE [LARGE SCALE GENOMIC DNA]</scope>
    <source>
        <strain evidence="2 3">FSL R7-0666</strain>
    </source>
</reference>
<proteinExistence type="predicted"/>
<organism evidence="2 3">
    <name type="scientific">Alkalicoccobacillus gibsonii</name>
    <dbReference type="NCBI Taxonomy" id="79881"/>
    <lineage>
        <taxon>Bacteria</taxon>
        <taxon>Bacillati</taxon>
        <taxon>Bacillota</taxon>
        <taxon>Bacilli</taxon>
        <taxon>Bacillales</taxon>
        <taxon>Bacillaceae</taxon>
        <taxon>Alkalicoccobacillus</taxon>
    </lineage>
</organism>
<dbReference type="Proteomes" id="UP001418796">
    <property type="component" value="Unassembled WGS sequence"/>
</dbReference>
<keyword evidence="3" id="KW-1185">Reference proteome</keyword>
<sequence length="44" mass="4987">MAENNQGRKMSYEEAGRKGGEKTKNKHGKKHFSEIGKNDNNHSN</sequence>